<protein>
    <recommendedName>
        <fullName evidence="6">Peptidase C1A papain C-terminal domain-containing protein</fullName>
    </recommendedName>
</protein>
<dbReference type="Gene3D" id="3.90.70.10">
    <property type="entry name" value="Cysteine proteinases"/>
    <property type="match status" value="1"/>
</dbReference>
<dbReference type="PANTHER" id="PTHR12411">
    <property type="entry name" value="CYSTEINE PROTEASE FAMILY C1-RELATED"/>
    <property type="match status" value="1"/>
</dbReference>
<accession>A0A9P0IW36</accession>
<feature type="signal peptide" evidence="5">
    <location>
        <begin position="1"/>
        <end position="18"/>
    </location>
</feature>
<dbReference type="InterPro" id="IPR000668">
    <property type="entry name" value="Peptidase_C1A_C"/>
</dbReference>
<proteinExistence type="inferred from homology"/>
<evidence type="ECO:0000256" key="5">
    <source>
        <dbReference type="SAM" id="SignalP"/>
    </source>
</evidence>
<dbReference type="SUPFAM" id="SSF54001">
    <property type="entry name" value="Cysteine proteinases"/>
    <property type="match status" value="1"/>
</dbReference>
<evidence type="ECO:0000256" key="4">
    <source>
        <dbReference type="ARBA" id="ARBA00022807"/>
    </source>
</evidence>
<dbReference type="CDD" id="cd02248">
    <property type="entry name" value="Peptidase_C1A"/>
    <property type="match status" value="1"/>
</dbReference>
<keyword evidence="2" id="KW-0645">Protease</keyword>
<dbReference type="InterPro" id="IPR038765">
    <property type="entry name" value="Papain-like_cys_pep_sf"/>
</dbReference>
<reference evidence="7" key="2">
    <citation type="submission" date="2022-10" db="EMBL/GenBank/DDBJ databases">
        <authorList>
            <consortium name="ENA_rothamsted_submissions"/>
            <consortium name="culmorum"/>
            <person name="King R."/>
        </authorList>
    </citation>
    <scope>NUCLEOTIDE SEQUENCE</scope>
</reference>
<evidence type="ECO:0000313" key="8">
    <source>
        <dbReference type="Proteomes" id="UP001153620"/>
    </source>
</evidence>
<evidence type="ECO:0000256" key="2">
    <source>
        <dbReference type="ARBA" id="ARBA00022670"/>
    </source>
</evidence>
<dbReference type="Proteomes" id="UP001153620">
    <property type="component" value="Chromosome 2"/>
</dbReference>
<dbReference type="AlphaFoldDB" id="A0A9P0IW36"/>
<evidence type="ECO:0000256" key="3">
    <source>
        <dbReference type="ARBA" id="ARBA00022801"/>
    </source>
</evidence>
<comment type="similarity">
    <text evidence="1">Belongs to the peptidase C1 family.</text>
</comment>
<dbReference type="InterPro" id="IPR039417">
    <property type="entry name" value="Peptidase_C1A_papain-like"/>
</dbReference>
<evidence type="ECO:0000313" key="7">
    <source>
        <dbReference type="EMBL" id="CAH1719998.1"/>
    </source>
</evidence>
<evidence type="ECO:0000256" key="1">
    <source>
        <dbReference type="ARBA" id="ARBA00008455"/>
    </source>
</evidence>
<name>A0A9P0IW36_9DIPT</name>
<reference evidence="7" key="1">
    <citation type="submission" date="2022-01" db="EMBL/GenBank/DDBJ databases">
        <authorList>
            <person name="King R."/>
        </authorList>
    </citation>
    <scope>NUCLEOTIDE SEQUENCE</scope>
</reference>
<dbReference type="Pfam" id="PF00112">
    <property type="entry name" value="Peptidase_C1"/>
    <property type="match status" value="1"/>
</dbReference>
<dbReference type="PRINTS" id="PR00705">
    <property type="entry name" value="PAPAIN"/>
</dbReference>
<dbReference type="InterPro" id="IPR013128">
    <property type="entry name" value="Peptidase_C1A"/>
</dbReference>
<dbReference type="OrthoDB" id="268521at2759"/>
<keyword evidence="8" id="KW-1185">Reference proteome</keyword>
<dbReference type="GO" id="GO:0008234">
    <property type="term" value="F:cysteine-type peptidase activity"/>
    <property type="evidence" value="ECO:0007669"/>
    <property type="project" value="UniProtKB-KW"/>
</dbReference>
<dbReference type="SMART" id="SM00645">
    <property type="entry name" value="Pept_C1"/>
    <property type="match status" value="1"/>
</dbReference>
<evidence type="ECO:0000259" key="6">
    <source>
        <dbReference type="SMART" id="SM00645"/>
    </source>
</evidence>
<organism evidence="7 8">
    <name type="scientific">Chironomus riparius</name>
    <dbReference type="NCBI Taxonomy" id="315576"/>
    <lineage>
        <taxon>Eukaryota</taxon>
        <taxon>Metazoa</taxon>
        <taxon>Ecdysozoa</taxon>
        <taxon>Arthropoda</taxon>
        <taxon>Hexapoda</taxon>
        <taxon>Insecta</taxon>
        <taxon>Pterygota</taxon>
        <taxon>Neoptera</taxon>
        <taxon>Endopterygota</taxon>
        <taxon>Diptera</taxon>
        <taxon>Nematocera</taxon>
        <taxon>Chironomoidea</taxon>
        <taxon>Chironomidae</taxon>
        <taxon>Chironominae</taxon>
        <taxon>Chironomus</taxon>
    </lineage>
</organism>
<dbReference type="EMBL" id="OU895878">
    <property type="protein sequence ID" value="CAH1719998.1"/>
    <property type="molecule type" value="Genomic_DNA"/>
</dbReference>
<sequence length="361" mass="41590">MNLKWLFLIFIYKSYVESTEKLSKTQEDDLFEVYLEMFNISFDSHHRQIFSYSLSDDSLTSKKNAKKYFLQTFYSIEKHNRRFQNGKETFRQAIHQFAHFSRKEFLKYRTGLAKPSNVFNSLSNNNATITNMSKSMRLTYPEYFNWVDRGIVRPVRNQGLCGACYAFAALAAVEGQMGLQGNNAKLSEQEVIDCATHEIEFERIFLGCKGGDDTAVYNFAKMHKGVTSEYAYPYQMRVNRCNTNRSKVHGSTVRSYVKLPVNEEYIKEVLFLHGPLYASFHASDAFTAYSNGIFTDPNGDCYGEKSNHAALLVGWGSEHGLDYWILKNSYDTWWGEGGYFRIARGYNLCNIASDVSYPIIN</sequence>
<keyword evidence="3" id="KW-0378">Hydrolase</keyword>
<keyword evidence="5" id="KW-0732">Signal</keyword>
<dbReference type="PROSITE" id="PS00139">
    <property type="entry name" value="THIOL_PROTEASE_CYS"/>
    <property type="match status" value="1"/>
</dbReference>
<feature type="domain" description="Peptidase C1A papain C-terminal" evidence="6">
    <location>
        <begin position="140"/>
        <end position="359"/>
    </location>
</feature>
<dbReference type="InterPro" id="IPR000169">
    <property type="entry name" value="Pept_cys_AS"/>
</dbReference>
<keyword evidence="4" id="KW-0788">Thiol protease</keyword>
<feature type="chain" id="PRO_5040221746" description="Peptidase C1A papain C-terminal domain-containing protein" evidence="5">
    <location>
        <begin position="19"/>
        <end position="361"/>
    </location>
</feature>
<dbReference type="GO" id="GO:0006508">
    <property type="term" value="P:proteolysis"/>
    <property type="evidence" value="ECO:0007669"/>
    <property type="project" value="UniProtKB-KW"/>
</dbReference>
<gene>
    <name evidence="7" type="ORF">CHIRRI_LOCUS7243</name>
</gene>